<evidence type="ECO:0000256" key="1">
    <source>
        <dbReference type="ARBA" id="ARBA00004377"/>
    </source>
</evidence>
<name>A0ABN1K5C2_9BURK</name>
<dbReference type="InterPro" id="IPR010129">
    <property type="entry name" value="T1SS_HlyD"/>
</dbReference>
<keyword evidence="8" id="KW-0472">Membrane</keyword>
<dbReference type="EMBL" id="BAAAEW010000022">
    <property type="protein sequence ID" value="GAA0755260.1"/>
    <property type="molecule type" value="Genomic_DNA"/>
</dbReference>
<keyword evidence="6" id="KW-0812">Transmembrane</keyword>
<evidence type="ECO:0000259" key="12">
    <source>
        <dbReference type="Pfam" id="PF26002"/>
    </source>
</evidence>
<dbReference type="NCBIfam" id="TIGR01843">
    <property type="entry name" value="type_I_hlyD"/>
    <property type="match status" value="1"/>
</dbReference>
<evidence type="ECO:0000259" key="11">
    <source>
        <dbReference type="Pfam" id="PF25988"/>
    </source>
</evidence>
<evidence type="ECO:0000256" key="7">
    <source>
        <dbReference type="ARBA" id="ARBA00022989"/>
    </source>
</evidence>
<evidence type="ECO:0000256" key="6">
    <source>
        <dbReference type="ARBA" id="ARBA00022692"/>
    </source>
</evidence>
<evidence type="ECO:0000256" key="9">
    <source>
        <dbReference type="RuleBase" id="RU365093"/>
    </source>
</evidence>
<evidence type="ECO:0000256" key="2">
    <source>
        <dbReference type="ARBA" id="ARBA00009477"/>
    </source>
</evidence>
<comment type="caution">
    <text evidence="13">The sequence shown here is derived from an EMBL/GenBank/DDBJ whole genome shotgun (WGS) entry which is preliminary data.</text>
</comment>
<dbReference type="Gene3D" id="2.40.50.100">
    <property type="match status" value="1"/>
</dbReference>
<dbReference type="Pfam" id="PF25988">
    <property type="entry name" value="HH_CyaD"/>
    <property type="match status" value="1"/>
</dbReference>
<keyword evidence="3 9" id="KW-0813">Transport</keyword>
<dbReference type="Proteomes" id="UP001500279">
    <property type="component" value="Unassembled WGS sequence"/>
</dbReference>
<organism evidence="13 14">
    <name type="scientific">Ideonella azotifigens</name>
    <dbReference type="NCBI Taxonomy" id="513160"/>
    <lineage>
        <taxon>Bacteria</taxon>
        <taxon>Pseudomonadati</taxon>
        <taxon>Pseudomonadota</taxon>
        <taxon>Betaproteobacteria</taxon>
        <taxon>Burkholderiales</taxon>
        <taxon>Sphaerotilaceae</taxon>
        <taxon>Ideonella</taxon>
    </lineage>
</organism>
<reference evidence="13 14" key="1">
    <citation type="journal article" date="2019" name="Int. J. Syst. Evol. Microbiol.">
        <title>The Global Catalogue of Microorganisms (GCM) 10K type strain sequencing project: providing services to taxonomists for standard genome sequencing and annotation.</title>
        <authorList>
            <consortium name="The Broad Institute Genomics Platform"/>
            <consortium name="The Broad Institute Genome Sequencing Center for Infectious Disease"/>
            <person name="Wu L."/>
            <person name="Ma J."/>
        </authorList>
    </citation>
    <scope>NUCLEOTIDE SEQUENCE [LARGE SCALE GENOMIC DNA]</scope>
    <source>
        <strain evidence="13 14">JCM 15503</strain>
    </source>
</reference>
<dbReference type="InterPro" id="IPR050739">
    <property type="entry name" value="MFP"/>
</dbReference>
<dbReference type="Gene3D" id="2.40.30.170">
    <property type="match status" value="1"/>
</dbReference>
<dbReference type="PROSITE" id="PS00543">
    <property type="entry name" value="HLYD_FAMILY"/>
    <property type="match status" value="1"/>
</dbReference>
<accession>A0ABN1K5C2</accession>
<evidence type="ECO:0000313" key="14">
    <source>
        <dbReference type="Proteomes" id="UP001500279"/>
    </source>
</evidence>
<gene>
    <name evidence="13" type="ORF">GCM10009107_32560</name>
</gene>
<evidence type="ECO:0000256" key="10">
    <source>
        <dbReference type="SAM" id="Coils"/>
    </source>
</evidence>
<keyword evidence="5 9" id="KW-0997">Cell inner membrane</keyword>
<feature type="domain" description="AprE-like beta-barrel" evidence="12">
    <location>
        <begin position="367"/>
        <end position="470"/>
    </location>
</feature>
<keyword evidence="4 9" id="KW-1003">Cell membrane</keyword>
<dbReference type="Pfam" id="PF26002">
    <property type="entry name" value="Beta-barrel_AprE"/>
    <property type="match status" value="1"/>
</dbReference>
<dbReference type="PANTHER" id="PTHR30386">
    <property type="entry name" value="MEMBRANE FUSION SUBUNIT OF EMRAB-TOLC MULTIDRUG EFFLUX PUMP"/>
    <property type="match status" value="1"/>
</dbReference>
<evidence type="ECO:0000256" key="5">
    <source>
        <dbReference type="ARBA" id="ARBA00022519"/>
    </source>
</evidence>
<comment type="subcellular location">
    <subcellularLocation>
        <location evidence="1 9">Cell inner membrane</location>
        <topology evidence="1 9">Single-pass membrane protein</topology>
    </subcellularLocation>
</comment>
<feature type="domain" description="CyaD-like alpha-helical hairpin" evidence="11">
    <location>
        <begin position="130"/>
        <end position="326"/>
    </location>
</feature>
<protein>
    <recommendedName>
        <fullName evidence="9">Membrane fusion protein (MFP) family protein</fullName>
    </recommendedName>
</protein>
<proteinExistence type="inferred from homology"/>
<evidence type="ECO:0000256" key="4">
    <source>
        <dbReference type="ARBA" id="ARBA00022475"/>
    </source>
</evidence>
<keyword evidence="7" id="KW-1133">Transmembrane helix</keyword>
<feature type="coiled-coil region" evidence="10">
    <location>
        <begin position="187"/>
        <end position="221"/>
    </location>
</feature>
<dbReference type="PRINTS" id="PR01490">
    <property type="entry name" value="RTXTOXIND"/>
</dbReference>
<dbReference type="InterPro" id="IPR058982">
    <property type="entry name" value="Beta-barrel_AprE"/>
</dbReference>
<keyword evidence="14" id="KW-1185">Reference proteome</keyword>
<evidence type="ECO:0000256" key="8">
    <source>
        <dbReference type="ARBA" id="ARBA00023136"/>
    </source>
</evidence>
<keyword evidence="10" id="KW-0175">Coiled coil</keyword>
<dbReference type="RefSeq" id="WP_141288571.1">
    <property type="nucleotide sequence ID" value="NZ_BAAAEW010000022.1"/>
</dbReference>
<comment type="similarity">
    <text evidence="2 9">Belongs to the membrane fusion protein (MFP) (TC 8.A.1) family.</text>
</comment>
<dbReference type="SUPFAM" id="SSF111369">
    <property type="entry name" value="HlyD-like secretion proteins"/>
    <property type="match status" value="1"/>
</dbReference>
<dbReference type="InterPro" id="IPR059040">
    <property type="entry name" value="HH_CyaD-like"/>
</dbReference>
<evidence type="ECO:0000256" key="3">
    <source>
        <dbReference type="ARBA" id="ARBA00022448"/>
    </source>
</evidence>
<evidence type="ECO:0000313" key="13">
    <source>
        <dbReference type="EMBL" id="GAA0755260.1"/>
    </source>
</evidence>
<dbReference type="PANTHER" id="PTHR30386:SF27">
    <property type="entry name" value="MEMBRANE FUSION PROTEIN (MFP) FAMILY PROTEIN"/>
    <property type="match status" value="1"/>
</dbReference>
<dbReference type="InterPro" id="IPR006144">
    <property type="entry name" value="Secretion_HlyD_CS"/>
</dbReference>
<sequence length="493" mass="53541">MAAQMTNHPAWALFQRYAAVGKAAWQHRHELAGPARLSDELAFLPAHLSLQDTPVHPAPRRAGIALCALFTAALVWSVLGKIDIVAVANGRVIVHQRSKTVQPLDTSVVKAIHVKDGDQVQAGQLLIELDPTNALADASRVDQERASAYSESLRTQLLLSALSATPVLAPTWPAQHELAPDDAALAKAQLQTEWDDISAKLAKLQAELETRVAEMDTAQQQVAKLQTTLPLAIQREADFKALSAQGFVAGHAGQDRTRERIELERDLATAQARTRETRAAQLESQQARLAYRAETLRNLRERHGEAELKLHQSDEERHKASQRTALTRLTAPVSGSVQQLAVHTVGGVVTPAQVLLVVVPNDAQVSAEVKLENKDIGFVREGQLAEVKFETFPFTRYGTVPATVTTVSADAVLEDKRSTASTSTTATTEDTTSVASFPALLTLQASTLNIDGKTVRLTPGMNVTAEIKTGKRRVIDYLISPIRQRISESAGER</sequence>